<dbReference type="InterPro" id="IPR007318">
    <property type="entry name" value="Phopholipid_MeTrfase"/>
</dbReference>
<dbReference type="PANTHER" id="PTHR12714:SF9">
    <property type="entry name" value="PROTEIN-S-ISOPRENYLCYSTEINE O-METHYLTRANSFERASE"/>
    <property type="match status" value="1"/>
</dbReference>
<organism evidence="6">
    <name type="scientific">marine sediment metagenome</name>
    <dbReference type="NCBI Taxonomy" id="412755"/>
    <lineage>
        <taxon>unclassified sequences</taxon>
        <taxon>metagenomes</taxon>
        <taxon>ecological metagenomes</taxon>
    </lineage>
</organism>
<evidence type="ECO:0000256" key="4">
    <source>
        <dbReference type="ARBA" id="ARBA00023136"/>
    </source>
</evidence>
<keyword evidence="3 5" id="KW-1133">Transmembrane helix</keyword>
<gene>
    <name evidence="6" type="ORF">LCGC14_1681820</name>
</gene>
<evidence type="ECO:0000256" key="3">
    <source>
        <dbReference type="ARBA" id="ARBA00022989"/>
    </source>
</evidence>
<dbReference type="Gene3D" id="1.20.120.1630">
    <property type="match status" value="1"/>
</dbReference>
<dbReference type="GO" id="GO:0016740">
    <property type="term" value="F:transferase activity"/>
    <property type="evidence" value="ECO:0007669"/>
    <property type="project" value="UniProtKB-ARBA"/>
</dbReference>
<comment type="caution">
    <text evidence="6">The sequence shown here is derived from an EMBL/GenBank/DDBJ whole genome shotgun (WGS) entry which is preliminary data.</text>
</comment>
<feature type="transmembrane region" description="Helical" evidence="5">
    <location>
        <begin position="69"/>
        <end position="93"/>
    </location>
</feature>
<evidence type="ECO:0008006" key="7">
    <source>
        <dbReference type="Google" id="ProtNLM"/>
    </source>
</evidence>
<evidence type="ECO:0000256" key="2">
    <source>
        <dbReference type="ARBA" id="ARBA00022692"/>
    </source>
</evidence>
<sequence>MVVVYSVLFGSFIIFIPFKKKIQRRTTGVYLAFVIALAFEMFGIPLSIYIITWLFGIYYPIDAVWGHTLYPFIGLTGMWIGTALNVVGIIFIIRGWKKIYREYWGQELDKRKLVTTGIYRYIRHPQYSGFIIITLGLLIHWATIPLIIMLPILVLLYYKLSKKEEKLLEEEFGDKYLEYKREVPRFFPNPRRHL</sequence>
<name>A0A0F9KNC8_9ZZZZ</name>
<evidence type="ECO:0000256" key="5">
    <source>
        <dbReference type="SAM" id="Phobius"/>
    </source>
</evidence>
<dbReference type="GO" id="GO:0012505">
    <property type="term" value="C:endomembrane system"/>
    <property type="evidence" value="ECO:0007669"/>
    <property type="project" value="UniProtKB-SubCell"/>
</dbReference>
<dbReference type="AlphaFoldDB" id="A0A0F9KNC8"/>
<keyword evidence="4 5" id="KW-0472">Membrane</keyword>
<feature type="transmembrane region" description="Helical" evidence="5">
    <location>
        <begin position="29"/>
        <end position="57"/>
    </location>
</feature>
<protein>
    <recommendedName>
        <fullName evidence="7">Steroid 5-alpha reductase C-terminal domain-containing protein</fullName>
    </recommendedName>
</protein>
<evidence type="ECO:0000313" key="6">
    <source>
        <dbReference type="EMBL" id="KKM16835.1"/>
    </source>
</evidence>
<reference evidence="6" key="1">
    <citation type="journal article" date="2015" name="Nature">
        <title>Complex archaea that bridge the gap between prokaryotes and eukaryotes.</title>
        <authorList>
            <person name="Spang A."/>
            <person name="Saw J.H."/>
            <person name="Jorgensen S.L."/>
            <person name="Zaremba-Niedzwiedzka K."/>
            <person name="Martijn J."/>
            <person name="Lind A.E."/>
            <person name="van Eijk R."/>
            <person name="Schleper C."/>
            <person name="Guy L."/>
            <person name="Ettema T.J."/>
        </authorList>
    </citation>
    <scope>NUCLEOTIDE SEQUENCE</scope>
</reference>
<dbReference type="PANTHER" id="PTHR12714">
    <property type="entry name" value="PROTEIN-S ISOPRENYLCYSTEINE O-METHYLTRANSFERASE"/>
    <property type="match status" value="1"/>
</dbReference>
<feature type="transmembrane region" description="Helical" evidence="5">
    <location>
        <begin position="130"/>
        <end position="158"/>
    </location>
</feature>
<dbReference type="EMBL" id="LAZR01014589">
    <property type="protein sequence ID" value="KKM16835.1"/>
    <property type="molecule type" value="Genomic_DNA"/>
</dbReference>
<dbReference type="Pfam" id="PF04191">
    <property type="entry name" value="PEMT"/>
    <property type="match status" value="1"/>
</dbReference>
<proteinExistence type="predicted"/>
<evidence type="ECO:0000256" key="1">
    <source>
        <dbReference type="ARBA" id="ARBA00004127"/>
    </source>
</evidence>
<accession>A0A0F9KNC8</accession>
<comment type="subcellular location">
    <subcellularLocation>
        <location evidence="1">Endomembrane system</location>
        <topology evidence="1">Multi-pass membrane protein</topology>
    </subcellularLocation>
</comment>
<keyword evidence="2 5" id="KW-0812">Transmembrane</keyword>